<comment type="similarity">
    <text evidence="2">In the C-terminal section; belongs to the MurCDEF family.</text>
</comment>
<comment type="caution">
    <text evidence="16">The sequence shown here is derived from an EMBL/GenBank/DDBJ whole genome shotgun (WGS) entry which is preliminary data.</text>
</comment>
<sequence>MRILDRSVFVGPSLYAHFPVIRLELDLGVLEAWPTAKLGPAFIDGLLAALPGLAEHGCSYGEPGGFVRRMREDEGTWLGHVLEHVAIELQNVAGEQVTFGKTRSAGRDGVYSVVYEYVQKDEGIEAGELAMRLLTSLLPAELQTSGLVPEDWNWPTARDEFIRYSQRRALGPSTASLVHAAEERGIPWLRLNSQSLIQLGYGKYQQRIQATVTGKTSHIAVELASDKEETNKILGSLGLPVPRQELVQTEEQAKRAARRIGFPVVTKPYNGNHGRGISIRLMNDEEVVAGFKVAREISRSVIVETFVTGDDHRLLVVNGELVAATKRTPGHVVGDGQRSVSQLVEIVNQDPRRGVGHEKVLTRLELDAQAQMMLERVGYTADSVPRSDEIVYLRSTANLSTGGTATDVTDVIHPDNRDMAVRAIQAIGLDVGGVDFLSDNIAESYKSHGGGICEVNAAPGFRMHVAPSEGTPRDVSGPVIDMLFPAGSPSRVPIAAITGTNGKTTTSRMLAHITKMAGYTPGLTTTDGVYIDGQRTVEGDMTGPVATRMVLADPQIDMAVLEVARGGLLRAGMGVPFVNVGAVLNIAADHLGMKGIDTLEQLAEVKRIIVEVAKDCAVLNADDPLVLKMAAYTEAKTICYVTMNPQHPLVREHIRAGGRACALEAGINGQMITLYDKGSHIPLLWTHLVPATLEGRAMHNVQNAMFATAMAFSMGIKLDAIRQGLRTFDTTFFQAPGRMNVFDEHPFKVIFDYAHNAHAVGVMADLAQRLDVAGRRIIVLAGPGDRRDEDLRAIAETVAGRFDHYICRRDDGLRGRDGDEVPRILAKALQAKGVPLEAISIIPDEQAAIDAALRMGRSGDLLLIFGDALIRSWKQVIKFRPEGAPPPRRVEVAVPETPAMAAEEAIADFEGLVRDERGVRLAREEDD</sequence>
<dbReference type="NCBIfam" id="NF010623">
    <property type="entry name" value="PRK14016.1"/>
    <property type="match status" value="1"/>
</dbReference>
<dbReference type="Pfam" id="PF08245">
    <property type="entry name" value="Mur_ligase_M"/>
    <property type="match status" value="1"/>
</dbReference>
<dbReference type="RefSeq" id="WP_022968760.1">
    <property type="nucleotide sequence ID" value="NZ_ATVD01000002.1"/>
</dbReference>
<dbReference type="InterPro" id="IPR036565">
    <property type="entry name" value="Mur-like_cat_sf"/>
</dbReference>
<evidence type="ECO:0000259" key="15">
    <source>
        <dbReference type="PROSITE" id="PS50975"/>
    </source>
</evidence>
<evidence type="ECO:0000256" key="7">
    <source>
        <dbReference type="ARBA" id="ARBA00022598"/>
    </source>
</evidence>
<comment type="catalytic activity">
    <reaction evidence="13">
        <text>[L-4-(L-arginin-2-N-yl)aspartate](n) + L-aspartate + ATP = [L-4-(L-arginin-2-N-yl)aspartate](n)-L-aspartate + ADP + phosphate + H(+)</text>
        <dbReference type="Rhea" id="RHEA:13277"/>
        <dbReference type="Rhea" id="RHEA-COMP:13728"/>
        <dbReference type="Rhea" id="RHEA-COMP:13733"/>
        <dbReference type="ChEBI" id="CHEBI:15378"/>
        <dbReference type="ChEBI" id="CHEBI:29991"/>
        <dbReference type="ChEBI" id="CHEBI:30616"/>
        <dbReference type="ChEBI" id="CHEBI:43474"/>
        <dbReference type="ChEBI" id="CHEBI:137986"/>
        <dbReference type="ChEBI" id="CHEBI:137990"/>
        <dbReference type="ChEBI" id="CHEBI:456216"/>
        <dbReference type="EC" id="6.3.2.29"/>
    </reaction>
</comment>
<evidence type="ECO:0000256" key="8">
    <source>
        <dbReference type="ARBA" id="ARBA00022741"/>
    </source>
</evidence>
<dbReference type="InterPro" id="IPR044019">
    <property type="entry name" value="Cyanophycin_syn_N"/>
</dbReference>
<dbReference type="SUPFAM" id="SSF56059">
    <property type="entry name" value="Glutathione synthetase ATP-binding domain-like"/>
    <property type="match status" value="1"/>
</dbReference>
<dbReference type="InterPro" id="IPR013221">
    <property type="entry name" value="Mur_ligase_cen"/>
</dbReference>
<dbReference type="InterPro" id="IPR011761">
    <property type="entry name" value="ATP-grasp"/>
</dbReference>
<dbReference type="Gene3D" id="3.90.190.20">
    <property type="entry name" value="Mur ligase, C-terminal domain"/>
    <property type="match status" value="1"/>
</dbReference>
<dbReference type="PROSITE" id="PS50975">
    <property type="entry name" value="ATP_GRASP"/>
    <property type="match status" value="1"/>
</dbReference>
<evidence type="ECO:0000256" key="10">
    <source>
        <dbReference type="ARBA" id="ARBA00022840"/>
    </source>
</evidence>
<dbReference type="GO" id="GO:0006164">
    <property type="term" value="P:purine nucleotide biosynthetic process"/>
    <property type="evidence" value="ECO:0007669"/>
    <property type="project" value="UniProtKB-KW"/>
</dbReference>
<dbReference type="Gene3D" id="3.30.1490.20">
    <property type="entry name" value="ATP-grasp fold, A domain"/>
    <property type="match status" value="1"/>
</dbReference>
<evidence type="ECO:0000313" key="17">
    <source>
        <dbReference type="Proteomes" id="UP000029385"/>
    </source>
</evidence>
<dbReference type="InterPro" id="IPR004101">
    <property type="entry name" value="Mur_ligase_C"/>
</dbReference>
<gene>
    <name evidence="16" type="ORF">N789_00865</name>
</gene>
<dbReference type="InterPro" id="IPR003135">
    <property type="entry name" value="ATP-grasp_carboxylate-amine"/>
</dbReference>
<comment type="subunit">
    <text evidence="3">Homodimer.</text>
</comment>
<dbReference type="OrthoDB" id="9803907at2"/>
<dbReference type="Gene3D" id="3.30.470.20">
    <property type="entry name" value="ATP-grasp fold, B domain"/>
    <property type="match status" value="1"/>
</dbReference>
<evidence type="ECO:0000256" key="12">
    <source>
        <dbReference type="ARBA" id="ARBA00048094"/>
    </source>
</evidence>
<dbReference type="Proteomes" id="UP000029385">
    <property type="component" value="Unassembled WGS sequence"/>
</dbReference>
<evidence type="ECO:0000256" key="5">
    <source>
        <dbReference type="ARBA" id="ARBA00013005"/>
    </source>
</evidence>
<dbReference type="NCBIfam" id="TIGR02068">
    <property type="entry name" value="cya_phycin_syn"/>
    <property type="match status" value="1"/>
</dbReference>
<evidence type="ECO:0000256" key="1">
    <source>
        <dbReference type="ARBA" id="ARBA00003184"/>
    </source>
</evidence>
<proteinExistence type="inferred from homology"/>
<dbReference type="Gene3D" id="3.40.1190.10">
    <property type="entry name" value="Mur-like, catalytic domain"/>
    <property type="match status" value="1"/>
</dbReference>
<evidence type="ECO:0000256" key="2">
    <source>
        <dbReference type="ARBA" id="ARBA00009060"/>
    </source>
</evidence>
<keyword evidence="7" id="KW-0436">Ligase</keyword>
<dbReference type="InterPro" id="IPR011810">
    <property type="entry name" value="Cya_phycin_syn"/>
</dbReference>
<dbReference type="PANTHER" id="PTHR23135:SF18">
    <property type="entry name" value="CYANOPHYCIN SYNTHETASE"/>
    <property type="match status" value="1"/>
</dbReference>
<name>A0A091AYS4_9GAMM</name>
<dbReference type="AlphaFoldDB" id="A0A091AYS4"/>
<keyword evidence="17" id="KW-1185">Reference proteome</keyword>
<comment type="catalytic activity">
    <reaction evidence="12">
        <text>[L-4-(L-arginin-2-N-yl)aspartate](n)-L-aspartate + L-arginine + ATP = [L-4-(L-arginin-2-N-yl)aspartate](n+1) + ADP + phosphate + H(+)</text>
        <dbReference type="Rhea" id="RHEA:23888"/>
        <dbReference type="Rhea" id="RHEA-COMP:13732"/>
        <dbReference type="Rhea" id="RHEA-COMP:13733"/>
        <dbReference type="ChEBI" id="CHEBI:15378"/>
        <dbReference type="ChEBI" id="CHEBI:30616"/>
        <dbReference type="ChEBI" id="CHEBI:32682"/>
        <dbReference type="ChEBI" id="CHEBI:43474"/>
        <dbReference type="ChEBI" id="CHEBI:137986"/>
        <dbReference type="ChEBI" id="CHEBI:137990"/>
        <dbReference type="ChEBI" id="CHEBI:456216"/>
        <dbReference type="EC" id="6.3.2.30"/>
    </reaction>
</comment>
<evidence type="ECO:0000256" key="3">
    <source>
        <dbReference type="ARBA" id="ARBA00011738"/>
    </source>
</evidence>
<organism evidence="16 17">
    <name type="scientific">Arenimonas oryziterrae DSM 21050 = YC6267</name>
    <dbReference type="NCBI Taxonomy" id="1121015"/>
    <lineage>
        <taxon>Bacteria</taxon>
        <taxon>Pseudomonadati</taxon>
        <taxon>Pseudomonadota</taxon>
        <taxon>Gammaproteobacteria</taxon>
        <taxon>Lysobacterales</taxon>
        <taxon>Lysobacteraceae</taxon>
        <taxon>Arenimonas</taxon>
    </lineage>
</organism>
<comment type="function">
    <text evidence="1">Catalyzes the ATP-dependent polymerization of arginine and aspartate to multi-L-arginyl-poly-L-aspartic acid (cyanophycin; a water-insoluble reserve polymer).</text>
</comment>
<dbReference type="eggNOG" id="COG0769">
    <property type="taxonomic scope" value="Bacteria"/>
</dbReference>
<dbReference type="SUPFAM" id="SSF53623">
    <property type="entry name" value="MurD-like peptide ligases, catalytic domain"/>
    <property type="match status" value="1"/>
</dbReference>
<feature type="domain" description="ATP-grasp" evidence="15">
    <location>
        <begin position="231"/>
        <end position="484"/>
    </location>
</feature>
<dbReference type="EC" id="6.3.2.29" evidence="5"/>
<dbReference type="PATRIC" id="fig|1121015.4.peg.173"/>
<dbReference type="GO" id="GO:0071160">
    <property type="term" value="F:cyanophycin synthetase activity (L-aspartate-adding)"/>
    <property type="evidence" value="ECO:0007669"/>
    <property type="project" value="UniProtKB-EC"/>
</dbReference>
<dbReference type="InterPro" id="IPR036615">
    <property type="entry name" value="Mur_ligase_C_dom_sf"/>
</dbReference>
<evidence type="ECO:0000256" key="14">
    <source>
        <dbReference type="PROSITE-ProRule" id="PRU00409"/>
    </source>
</evidence>
<protein>
    <recommendedName>
        <fullName evidence="6">Cyanophycin synthetase</fullName>
        <ecNumber evidence="5">6.3.2.29</ecNumber>
        <ecNumber evidence="4">6.3.2.30</ecNumber>
    </recommendedName>
    <alternativeName>
        <fullName evidence="11">Cyanophycin synthase</fullName>
    </alternativeName>
</protein>
<evidence type="ECO:0000256" key="13">
    <source>
        <dbReference type="ARBA" id="ARBA00048425"/>
    </source>
</evidence>
<dbReference type="EC" id="6.3.2.30" evidence="4"/>
<accession>A0A091AYS4</accession>
<dbReference type="STRING" id="1121015.GCA_000420545_01119"/>
<evidence type="ECO:0000256" key="4">
    <source>
        <dbReference type="ARBA" id="ARBA00012968"/>
    </source>
</evidence>
<evidence type="ECO:0000256" key="6">
    <source>
        <dbReference type="ARBA" id="ARBA00022036"/>
    </source>
</evidence>
<dbReference type="Pfam" id="PF02875">
    <property type="entry name" value="Mur_ligase_C"/>
    <property type="match status" value="1"/>
</dbReference>
<dbReference type="GO" id="GO:0071161">
    <property type="term" value="F:cyanophycin synthetase activity (L-arginine-adding)"/>
    <property type="evidence" value="ECO:0007669"/>
    <property type="project" value="UniProtKB-EC"/>
</dbReference>
<dbReference type="Pfam" id="PF18921">
    <property type="entry name" value="Cyanophycin_syn"/>
    <property type="match status" value="1"/>
</dbReference>
<dbReference type="GO" id="GO:0005524">
    <property type="term" value="F:ATP binding"/>
    <property type="evidence" value="ECO:0007669"/>
    <property type="project" value="UniProtKB-UniRule"/>
</dbReference>
<dbReference type="PANTHER" id="PTHR23135">
    <property type="entry name" value="MUR LIGASE FAMILY MEMBER"/>
    <property type="match status" value="1"/>
</dbReference>
<keyword evidence="8 14" id="KW-0547">Nucleotide-binding</keyword>
<evidence type="ECO:0000313" key="16">
    <source>
        <dbReference type="EMBL" id="KFN44591.1"/>
    </source>
</evidence>
<reference evidence="16 17" key="1">
    <citation type="submission" date="2013-09" db="EMBL/GenBank/DDBJ databases">
        <title>Genome sequencing of Arenimonas oryziterrae.</title>
        <authorList>
            <person name="Chen F."/>
            <person name="Wang G."/>
        </authorList>
    </citation>
    <scope>NUCLEOTIDE SEQUENCE [LARGE SCALE GENOMIC DNA]</scope>
    <source>
        <strain evidence="16 17">YC6267</strain>
    </source>
</reference>
<dbReference type="SUPFAM" id="SSF53244">
    <property type="entry name" value="MurD-like peptide ligases, peptide-binding domain"/>
    <property type="match status" value="1"/>
</dbReference>
<evidence type="ECO:0000256" key="11">
    <source>
        <dbReference type="ARBA" id="ARBA00031353"/>
    </source>
</evidence>
<keyword evidence="10 14" id="KW-0067">ATP-binding</keyword>
<dbReference type="InterPro" id="IPR013815">
    <property type="entry name" value="ATP_grasp_subdomain_1"/>
</dbReference>
<evidence type="ECO:0000256" key="9">
    <source>
        <dbReference type="ARBA" id="ARBA00022755"/>
    </source>
</evidence>
<dbReference type="GO" id="GO:0046872">
    <property type="term" value="F:metal ion binding"/>
    <property type="evidence" value="ECO:0007669"/>
    <property type="project" value="InterPro"/>
</dbReference>
<dbReference type="Pfam" id="PF02222">
    <property type="entry name" value="ATP-grasp"/>
    <property type="match status" value="1"/>
</dbReference>
<dbReference type="eggNOG" id="COG0189">
    <property type="taxonomic scope" value="Bacteria"/>
</dbReference>
<keyword evidence="9" id="KW-0658">Purine biosynthesis</keyword>
<dbReference type="EMBL" id="AVCI01000001">
    <property type="protein sequence ID" value="KFN44591.1"/>
    <property type="molecule type" value="Genomic_DNA"/>
</dbReference>